<dbReference type="InterPro" id="IPR010985">
    <property type="entry name" value="Ribbon_hlx_hlx"/>
</dbReference>
<dbReference type="Gene3D" id="1.10.1220.10">
    <property type="entry name" value="Met repressor-like"/>
    <property type="match status" value="1"/>
</dbReference>
<dbReference type="Proteomes" id="UP000198797">
    <property type="component" value="Unassembled WGS sequence"/>
</dbReference>
<dbReference type="SUPFAM" id="SSF47598">
    <property type="entry name" value="Ribbon-helix-helix"/>
    <property type="match status" value="1"/>
</dbReference>
<protein>
    <submittedName>
        <fullName evidence="1">Ribbon-helix-helix protein, copG family</fullName>
    </submittedName>
</protein>
<organism evidence="1 2">
    <name type="scientific">Micromonospora matsumotoense</name>
    <dbReference type="NCBI Taxonomy" id="121616"/>
    <lineage>
        <taxon>Bacteria</taxon>
        <taxon>Bacillati</taxon>
        <taxon>Actinomycetota</taxon>
        <taxon>Actinomycetes</taxon>
        <taxon>Micromonosporales</taxon>
        <taxon>Micromonosporaceae</taxon>
        <taxon>Micromonospora</taxon>
    </lineage>
</organism>
<accession>A0A1C4ZUS3</accession>
<evidence type="ECO:0000313" key="1">
    <source>
        <dbReference type="EMBL" id="SCF36683.1"/>
    </source>
</evidence>
<gene>
    <name evidence="1" type="ORF">GA0070216_111131</name>
</gene>
<sequence length="85" mass="10005">MTPSVVDQPTGELYNSGMAFTLNLKPEVEQRLKELAEAEHRSMHKTVEVAVQAYLDRHDRDEWTRQAARRVRERNAEFYEMLGDR</sequence>
<name>A0A1C4ZUS3_9ACTN</name>
<dbReference type="GO" id="GO:0006355">
    <property type="term" value="P:regulation of DNA-templated transcription"/>
    <property type="evidence" value="ECO:0007669"/>
    <property type="project" value="InterPro"/>
</dbReference>
<dbReference type="EMBL" id="FMCU01000011">
    <property type="protein sequence ID" value="SCF36683.1"/>
    <property type="molecule type" value="Genomic_DNA"/>
</dbReference>
<dbReference type="STRING" id="121616.GA0070216_111131"/>
<proteinExistence type="predicted"/>
<dbReference type="AlphaFoldDB" id="A0A1C4ZUS3"/>
<keyword evidence="2" id="KW-1185">Reference proteome</keyword>
<dbReference type="InterPro" id="IPR013321">
    <property type="entry name" value="Arc_rbn_hlx_hlx"/>
</dbReference>
<evidence type="ECO:0000313" key="2">
    <source>
        <dbReference type="Proteomes" id="UP000198797"/>
    </source>
</evidence>
<reference evidence="2" key="1">
    <citation type="submission" date="2016-06" db="EMBL/GenBank/DDBJ databases">
        <authorList>
            <person name="Varghese N."/>
            <person name="Submissions Spin"/>
        </authorList>
    </citation>
    <scope>NUCLEOTIDE SEQUENCE [LARGE SCALE GENOMIC DNA]</scope>
    <source>
        <strain evidence="2">DSM 44100</strain>
    </source>
</reference>